<name>A0A366HPU8_9BACT</name>
<reference evidence="4 5" key="1">
    <citation type="submission" date="2018-06" db="EMBL/GenBank/DDBJ databases">
        <title>Genomic Encyclopedia of Type Strains, Phase IV (KMG-IV): sequencing the most valuable type-strain genomes for metagenomic binning, comparative biology and taxonomic classification.</title>
        <authorList>
            <person name="Goeker M."/>
        </authorList>
    </citation>
    <scope>NUCLEOTIDE SEQUENCE [LARGE SCALE GENOMIC DNA]</scope>
    <source>
        <strain evidence="4 5">DSM 25532</strain>
    </source>
</reference>
<keyword evidence="3" id="KW-0732">Signal</keyword>
<protein>
    <submittedName>
        <fullName evidence="4">NitT/TauT family transport system substrate-binding protein</fullName>
    </submittedName>
</protein>
<comment type="caution">
    <text evidence="4">The sequence shown here is derived from an EMBL/GenBank/DDBJ whole genome shotgun (WGS) entry which is preliminary data.</text>
</comment>
<dbReference type="GO" id="GO:0042597">
    <property type="term" value="C:periplasmic space"/>
    <property type="evidence" value="ECO:0007669"/>
    <property type="project" value="UniProtKB-SubCell"/>
</dbReference>
<accession>A0A366HPU8</accession>
<evidence type="ECO:0000313" key="4">
    <source>
        <dbReference type="EMBL" id="RBP45381.1"/>
    </source>
</evidence>
<evidence type="ECO:0000313" key="5">
    <source>
        <dbReference type="Proteomes" id="UP000253426"/>
    </source>
</evidence>
<comment type="subcellular location">
    <subcellularLocation>
        <location evidence="1">Periplasm</location>
    </subcellularLocation>
</comment>
<dbReference type="PANTHER" id="PTHR30024:SF47">
    <property type="entry name" value="TAURINE-BINDING PERIPLASMIC PROTEIN"/>
    <property type="match status" value="1"/>
</dbReference>
<gene>
    <name evidence="4" type="ORF">DES53_103379</name>
</gene>
<comment type="similarity">
    <text evidence="2">Belongs to the bacterial solute-binding protein SsuA/TauA family.</text>
</comment>
<dbReference type="Gene3D" id="3.40.190.10">
    <property type="entry name" value="Periplasmic binding protein-like II"/>
    <property type="match status" value="2"/>
</dbReference>
<dbReference type="Pfam" id="PF13379">
    <property type="entry name" value="NMT1_2"/>
    <property type="match status" value="1"/>
</dbReference>
<evidence type="ECO:0000256" key="2">
    <source>
        <dbReference type="ARBA" id="ARBA00010742"/>
    </source>
</evidence>
<sequence>MTSRLSVVVVAFLAAIFAVAGVFWPPVQWTSPLTVAVGTWPGVEPIALADEMDYIPDSITIMEMPWPSATMRAFENGAADVAVLTLDEMLRLAEQGHDIRAVLVMDISNGADAIVTRPGVAGIKDLKGRRIGVSLTSMGSYVLSRALDREGLSMADVQVVPLNVAESAGAFLEQSLDAVVTSEPFRSKVIENGGVEIFSSKELPRELVRVLAVRADVLESRLPALKQLVDGHFTGLEMLREGATPEAIEAIARRESLTVDRLHEVLTLLHQPNKEENVTLLSPGPQGLEGTIEKIGQFLARKGVIDRPRTDHVWTDARLCQP</sequence>
<proteinExistence type="inferred from homology"/>
<dbReference type="PANTHER" id="PTHR30024">
    <property type="entry name" value="ALIPHATIC SULFONATES-BINDING PROTEIN-RELATED"/>
    <property type="match status" value="1"/>
</dbReference>
<dbReference type="AlphaFoldDB" id="A0A366HPU8"/>
<dbReference type="RefSeq" id="WP_113958506.1">
    <property type="nucleotide sequence ID" value="NZ_QNRR01000003.1"/>
</dbReference>
<evidence type="ECO:0000256" key="3">
    <source>
        <dbReference type="ARBA" id="ARBA00022729"/>
    </source>
</evidence>
<keyword evidence="5" id="KW-1185">Reference proteome</keyword>
<dbReference type="OrthoDB" id="9802556at2"/>
<dbReference type="EMBL" id="QNRR01000003">
    <property type="protein sequence ID" value="RBP45381.1"/>
    <property type="molecule type" value="Genomic_DNA"/>
</dbReference>
<organism evidence="4 5">
    <name type="scientific">Roseimicrobium gellanilyticum</name>
    <dbReference type="NCBI Taxonomy" id="748857"/>
    <lineage>
        <taxon>Bacteria</taxon>
        <taxon>Pseudomonadati</taxon>
        <taxon>Verrucomicrobiota</taxon>
        <taxon>Verrucomicrobiia</taxon>
        <taxon>Verrucomicrobiales</taxon>
        <taxon>Verrucomicrobiaceae</taxon>
        <taxon>Roseimicrobium</taxon>
    </lineage>
</organism>
<dbReference type="Proteomes" id="UP000253426">
    <property type="component" value="Unassembled WGS sequence"/>
</dbReference>
<dbReference type="SUPFAM" id="SSF53850">
    <property type="entry name" value="Periplasmic binding protein-like II"/>
    <property type="match status" value="1"/>
</dbReference>
<evidence type="ECO:0000256" key="1">
    <source>
        <dbReference type="ARBA" id="ARBA00004418"/>
    </source>
</evidence>